<evidence type="ECO:0000313" key="1">
    <source>
        <dbReference type="EMBL" id="NJP48033.1"/>
    </source>
</evidence>
<dbReference type="InterPro" id="IPR047722">
    <property type="entry name" value="STM4015-like"/>
</dbReference>
<evidence type="ECO:0000313" key="2">
    <source>
        <dbReference type="Proteomes" id="UP000734511"/>
    </source>
</evidence>
<dbReference type="RefSeq" id="WP_167986863.1">
    <property type="nucleotide sequence ID" value="NZ_JAATEJ010000038.1"/>
</dbReference>
<name>A0ABX0ZVH0_9ACTN</name>
<dbReference type="Proteomes" id="UP000734511">
    <property type="component" value="Unassembled WGS sequence"/>
</dbReference>
<reference evidence="1 2" key="1">
    <citation type="submission" date="2020-03" db="EMBL/GenBank/DDBJ databases">
        <title>WGS of actinomycetes isolated from Thailand.</title>
        <authorList>
            <person name="Thawai C."/>
        </authorList>
    </citation>
    <scope>NUCLEOTIDE SEQUENCE [LARGE SCALE GENOMIC DNA]</scope>
    <source>
        <strain evidence="1 2">PRB2-1</strain>
    </source>
</reference>
<sequence length="323" mass="34686">MIFSDGDHLKEFGGLPVVDWPSAAEQQKKQPTAAPGAAAWRLTAGTWQNEESWPEAFARFAAAVDLREVRAIVVGAWPEAYDDGPGAVVEALLGAREHLTSLRSLFLGDMISEECEISWIHQGDVTPLLTGFPELERLGIRGSVDLELQPVRHESLRELVIQSGGLPAEVVRAVAACDFPALTTLDLWLGTPDYGGDSEIGDLAPIMAGTRLPALRHLGLRNSEIEDEVASALAAAPVVARLDVLDLSMGVLTDDGAVALLGGQPLTHLKALDLHHNYLTAGVAQRLREALEPAGVRLELDKDDAEEDTDEDGSAWRYVAVGE</sequence>
<comment type="caution">
    <text evidence="1">The sequence shown here is derived from an EMBL/GenBank/DDBJ whole genome shotgun (WGS) entry which is preliminary data.</text>
</comment>
<gene>
    <name evidence="1" type="ORF">HCN08_32215</name>
</gene>
<dbReference type="SUPFAM" id="SSF52047">
    <property type="entry name" value="RNI-like"/>
    <property type="match status" value="1"/>
</dbReference>
<accession>A0ABX0ZVH0</accession>
<protein>
    <submittedName>
        <fullName evidence="1">Leucine-rich repeat domain-containing protein</fullName>
    </submittedName>
</protein>
<dbReference type="InterPro" id="IPR032675">
    <property type="entry name" value="LRR_dom_sf"/>
</dbReference>
<proteinExistence type="predicted"/>
<dbReference type="EMBL" id="JAATEJ010000038">
    <property type="protein sequence ID" value="NJP48033.1"/>
    <property type="molecule type" value="Genomic_DNA"/>
</dbReference>
<organism evidence="1 2">
    <name type="scientific">Actinacidiphila epipremni</name>
    <dbReference type="NCBI Taxonomy" id="2053013"/>
    <lineage>
        <taxon>Bacteria</taxon>
        <taxon>Bacillati</taxon>
        <taxon>Actinomycetota</taxon>
        <taxon>Actinomycetes</taxon>
        <taxon>Kitasatosporales</taxon>
        <taxon>Streptomycetaceae</taxon>
        <taxon>Actinacidiphila</taxon>
    </lineage>
</organism>
<keyword evidence="2" id="KW-1185">Reference proteome</keyword>
<dbReference type="NCBIfam" id="NF038076">
    <property type="entry name" value="fam_STM4015"/>
    <property type="match status" value="1"/>
</dbReference>
<dbReference type="Gene3D" id="3.80.10.10">
    <property type="entry name" value="Ribonuclease Inhibitor"/>
    <property type="match status" value="1"/>
</dbReference>